<organism evidence="1 2">
    <name type="scientific">Hyalomma asiaticum</name>
    <name type="common">Tick</name>
    <dbReference type="NCBI Taxonomy" id="266040"/>
    <lineage>
        <taxon>Eukaryota</taxon>
        <taxon>Metazoa</taxon>
        <taxon>Ecdysozoa</taxon>
        <taxon>Arthropoda</taxon>
        <taxon>Chelicerata</taxon>
        <taxon>Arachnida</taxon>
        <taxon>Acari</taxon>
        <taxon>Parasitiformes</taxon>
        <taxon>Ixodida</taxon>
        <taxon>Ixodoidea</taxon>
        <taxon>Ixodidae</taxon>
        <taxon>Hyalomminae</taxon>
        <taxon>Hyalomma</taxon>
    </lineage>
</organism>
<dbReference type="Proteomes" id="UP000821845">
    <property type="component" value="Chromosome 6"/>
</dbReference>
<name>A0ACB7S2V3_HYAAI</name>
<accession>A0ACB7S2V3</accession>
<sequence>MSTNSSRGYTAEKRMRPGLARSTAVRPSHEHDQERQLVDRPNPRADNQAVEMASTVNVAGIEVSEETFDGPGWATAMRRRRHKTPPSEEPVAGTVAANCQPKAPGGPKTANGHCTEWRPLPGCPVYPKTRSG</sequence>
<reference evidence="1" key="1">
    <citation type="submission" date="2020-05" db="EMBL/GenBank/DDBJ databases">
        <title>Large-scale comparative analyses of tick genomes elucidate their genetic diversity and vector capacities.</title>
        <authorList>
            <person name="Jia N."/>
            <person name="Wang J."/>
            <person name="Shi W."/>
            <person name="Du L."/>
            <person name="Sun Y."/>
            <person name="Zhan W."/>
            <person name="Jiang J."/>
            <person name="Wang Q."/>
            <person name="Zhang B."/>
            <person name="Ji P."/>
            <person name="Sakyi L.B."/>
            <person name="Cui X."/>
            <person name="Yuan T."/>
            <person name="Jiang B."/>
            <person name="Yang W."/>
            <person name="Lam T.T.-Y."/>
            <person name="Chang Q."/>
            <person name="Ding S."/>
            <person name="Wang X."/>
            <person name="Zhu J."/>
            <person name="Ruan X."/>
            <person name="Zhao L."/>
            <person name="Wei J."/>
            <person name="Que T."/>
            <person name="Du C."/>
            <person name="Cheng J."/>
            <person name="Dai P."/>
            <person name="Han X."/>
            <person name="Huang E."/>
            <person name="Gao Y."/>
            <person name="Liu J."/>
            <person name="Shao H."/>
            <person name="Ye R."/>
            <person name="Li L."/>
            <person name="Wei W."/>
            <person name="Wang X."/>
            <person name="Wang C."/>
            <person name="Yang T."/>
            <person name="Huo Q."/>
            <person name="Li W."/>
            <person name="Guo W."/>
            <person name="Chen H."/>
            <person name="Zhou L."/>
            <person name="Ni X."/>
            <person name="Tian J."/>
            <person name="Zhou Y."/>
            <person name="Sheng Y."/>
            <person name="Liu T."/>
            <person name="Pan Y."/>
            <person name="Xia L."/>
            <person name="Li J."/>
            <person name="Zhao F."/>
            <person name="Cao W."/>
        </authorList>
    </citation>
    <scope>NUCLEOTIDE SEQUENCE</scope>
    <source>
        <strain evidence="1">Hyas-2018</strain>
    </source>
</reference>
<gene>
    <name evidence="1" type="ORF">HPB50_013037</name>
</gene>
<evidence type="ECO:0000313" key="2">
    <source>
        <dbReference type="Proteomes" id="UP000821845"/>
    </source>
</evidence>
<dbReference type="EMBL" id="CM023486">
    <property type="protein sequence ID" value="KAH6928244.1"/>
    <property type="molecule type" value="Genomic_DNA"/>
</dbReference>
<keyword evidence="2" id="KW-1185">Reference proteome</keyword>
<comment type="caution">
    <text evidence="1">The sequence shown here is derived from an EMBL/GenBank/DDBJ whole genome shotgun (WGS) entry which is preliminary data.</text>
</comment>
<protein>
    <submittedName>
        <fullName evidence="1">Uncharacterized protein</fullName>
    </submittedName>
</protein>
<proteinExistence type="predicted"/>
<evidence type="ECO:0000313" key="1">
    <source>
        <dbReference type="EMBL" id="KAH6928244.1"/>
    </source>
</evidence>